<dbReference type="PATRIC" id="fig|1702214.3.peg.1001"/>
<comment type="similarity">
    <text evidence="2 17">Belongs to the thiolase-like superfamily. Beta-ketoacyl-ACP synthases family.</text>
</comment>
<comment type="catalytic activity">
    <reaction evidence="16">
        <text>a fatty acyl-[ACP] + malonyl-[ACP] + H(+) = a 3-oxoacyl-[ACP] + holo-[ACP] + CO2</text>
        <dbReference type="Rhea" id="RHEA:22836"/>
        <dbReference type="Rhea" id="RHEA-COMP:9623"/>
        <dbReference type="Rhea" id="RHEA-COMP:9685"/>
        <dbReference type="Rhea" id="RHEA-COMP:9916"/>
        <dbReference type="Rhea" id="RHEA-COMP:14125"/>
        <dbReference type="ChEBI" id="CHEBI:15378"/>
        <dbReference type="ChEBI" id="CHEBI:16526"/>
        <dbReference type="ChEBI" id="CHEBI:64479"/>
        <dbReference type="ChEBI" id="CHEBI:78449"/>
        <dbReference type="ChEBI" id="CHEBI:78776"/>
        <dbReference type="ChEBI" id="CHEBI:138651"/>
        <dbReference type="EC" id="2.3.1.41"/>
    </reaction>
    <physiologicalReaction direction="left-to-right" evidence="16">
        <dbReference type="Rhea" id="RHEA:22837"/>
    </physiologicalReaction>
</comment>
<evidence type="ECO:0000256" key="11">
    <source>
        <dbReference type="ARBA" id="ARBA00023315"/>
    </source>
</evidence>
<comment type="subcellular location">
    <subcellularLocation>
        <location evidence="1">Cytoplasm</location>
    </subcellularLocation>
</comment>
<dbReference type="PROSITE" id="PS00606">
    <property type="entry name" value="KS3_1"/>
    <property type="match status" value="1"/>
</dbReference>
<evidence type="ECO:0000256" key="4">
    <source>
        <dbReference type="ARBA" id="ARBA00013191"/>
    </source>
</evidence>
<evidence type="ECO:0000256" key="5">
    <source>
        <dbReference type="ARBA" id="ARBA00022490"/>
    </source>
</evidence>
<keyword evidence="8" id="KW-0276">Fatty acid metabolism</keyword>
<evidence type="ECO:0000256" key="17">
    <source>
        <dbReference type="RuleBase" id="RU003694"/>
    </source>
</evidence>
<keyword evidence="5" id="KW-0963">Cytoplasm</keyword>
<dbReference type="CDD" id="cd00834">
    <property type="entry name" value="KAS_I_II"/>
    <property type="match status" value="1"/>
</dbReference>
<dbReference type="Proteomes" id="UP000054172">
    <property type="component" value="Unassembled WGS sequence"/>
</dbReference>
<comment type="catalytic activity">
    <reaction evidence="15">
        <text>(3Z)-decenoyl-[ACP] + malonyl-[ACP] + H(+) = 3-oxo-(5Z)-dodecenoyl-[ACP] + holo-[ACP] + CO2</text>
        <dbReference type="Rhea" id="RHEA:54940"/>
        <dbReference type="Rhea" id="RHEA-COMP:9623"/>
        <dbReference type="Rhea" id="RHEA-COMP:9685"/>
        <dbReference type="Rhea" id="RHEA-COMP:9927"/>
        <dbReference type="Rhea" id="RHEA-COMP:14042"/>
        <dbReference type="ChEBI" id="CHEBI:15378"/>
        <dbReference type="ChEBI" id="CHEBI:16526"/>
        <dbReference type="ChEBI" id="CHEBI:64479"/>
        <dbReference type="ChEBI" id="CHEBI:78449"/>
        <dbReference type="ChEBI" id="CHEBI:78798"/>
        <dbReference type="ChEBI" id="CHEBI:138410"/>
    </reaction>
    <physiologicalReaction direction="left-to-right" evidence="15">
        <dbReference type="Rhea" id="RHEA:54941"/>
    </physiologicalReaction>
</comment>
<proteinExistence type="inferred from homology"/>
<dbReference type="InterPro" id="IPR016039">
    <property type="entry name" value="Thiolase-like"/>
</dbReference>
<dbReference type="SUPFAM" id="SSF53901">
    <property type="entry name" value="Thiolase-like"/>
    <property type="match status" value="2"/>
</dbReference>
<evidence type="ECO:0000313" key="20">
    <source>
        <dbReference type="Proteomes" id="UP000054172"/>
    </source>
</evidence>
<dbReference type="PANTHER" id="PTHR11712:SF306">
    <property type="entry name" value="3-OXOACYL-[ACYL-CARRIER-PROTEIN] SYNTHASE 1"/>
    <property type="match status" value="1"/>
</dbReference>
<evidence type="ECO:0000256" key="7">
    <source>
        <dbReference type="ARBA" id="ARBA00022679"/>
    </source>
</evidence>
<keyword evidence="11" id="KW-0012">Acyltransferase</keyword>
<dbReference type="AlphaFoldDB" id="A0A0Q4B617"/>
<evidence type="ECO:0000256" key="2">
    <source>
        <dbReference type="ARBA" id="ARBA00008467"/>
    </source>
</evidence>
<accession>A0A0Q4B617</accession>
<dbReference type="SMART" id="SM00825">
    <property type="entry name" value="PKS_KS"/>
    <property type="match status" value="1"/>
</dbReference>
<organism evidence="19 20">
    <name type="scientific">Candidatus [Bacteroides] periocalifornicus</name>
    <dbReference type="NCBI Taxonomy" id="1702214"/>
    <lineage>
        <taxon>Bacteria</taxon>
        <taxon>Pseudomonadati</taxon>
        <taxon>Bacteroidota</taxon>
    </lineage>
</organism>
<evidence type="ECO:0000256" key="6">
    <source>
        <dbReference type="ARBA" id="ARBA00022516"/>
    </source>
</evidence>
<dbReference type="EMBL" id="LIIK01000036">
    <property type="protein sequence ID" value="KQM08480.1"/>
    <property type="molecule type" value="Genomic_DNA"/>
</dbReference>
<dbReference type="GO" id="GO:0005829">
    <property type="term" value="C:cytosol"/>
    <property type="evidence" value="ECO:0007669"/>
    <property type="project" value="TreeGrafter"/>
</dbReference>
<dbReference type="STRING" id="1702214.AL399_07140"/>
<name>A0A0Q4B617_9BACT</name>
<evidence type="ECO:0000256" key="10">
    <source>
        <dbReference type="ARBA" id="ARBA00023160"/>
    </source>
</evidence>
<evidence type="ECO:0000256" key="14">
    <source>
        <dbReference type="ARBA" id="ARBA00042143"/>
    </source>
</evidence>
<dbReference type="GO" id="GO:0006633">
    <property type="term" value="P:fatty acid biosynthetic process"/>
    <property type="evidence" value="ECO:0007669"/>
    <property type="project" value="UniProtKB-KW"/>
</dbReference>
<dbReference type="InterPro" id="IPR000794">
    <property type="entry name" value="Beta-ketoacyl_synthase"/>
</dbReference>
<protein>
    <recommendedName>
        <fullName evidence="12">3-oxoacyl-[acyl-carrier-protein] synthase 1</fullName>
        <ecNumber evidence="4">2.3.1.41</ecNumber>
    </recommendedName>
    <alternativeName>
        <fullName evidence="13">3-oxoacyl-[acyl-carrier-protein] synthase I</fullName>
    </alternativeName>
    <alternativeName>
        <fullName evidence="14">Beta-ketoacyl-ACP synthase I</fullName>
    </alternativeName>
</protein>
<keyword evidence="20" id="KW-1185">Reference proteome</keyword>
<evidence type="ECO:0000256" key="16">
    <source>
        <dbReference type="ARBA" id="ARBA00048506"/>
    </source>
</evidence>
<evidence type="ECO:0000256" key="12">
    <source>
        <dbReference type="ARBA" id="ARBA00039450"/>
    </source>
</evidence>
<dbReference type="PANTHER" id="PTHR11712">
    <property type="entry name" value="POLYKETIDE SYNTHASE-RELATED"/>
    <property type="match status" value="1"/>
</dbReference>
<dbReference type="GO" id="GO:0004315">
    <property type="term" value="F:3-oxoacyl-[acyl-carrier-protein] synthase activity"/>
    <property type="evidence" value="ECO:0007669"/>
    <property type="project" value="UniProtKB-EC"/>
</dbReference>
<comment type="subunit">
    <text evidence="3">Homodimer.</text>
</comment>
<evidence type="ECO:0000256" key="1">
    <source>
        <dbReference type="ARBA" id="ARBA00004496"/>
    </source>
</evidence>
<keyword evidence="7 17" id="KW-0808">Transferase</keyword>
<keyword evidence="9" id="KW-0443">Lipid metabolism</keyword>
<evidence type="ECO:0000256" key="15">
    <source>
        <dbReference type="ARBA" id="ARBA00048121"/>
    </source>
</evidence>
<reference evidence="19" key="1">
    <citation type="submission" date="2015-08" db="EMBL/GenBank/DDBJ databases">
        <title>Candidatus Bacteriodes Periocalifornicus.</title>
        <authorList>
            <person name="McLean J.S."/>
            <person name="Kelley S."/>
        </authorList>
    </citation>
    <scope>NUCLEOTIDE SEQUENCE [LARGE SCALE GENOMIC DNA]</scope>
    <source>
        <strain evidence="19">12B</strain>
    </source>
</reference>
<evidence type="ECO:0000259" key="18">
    <source>
        <dbReference type="PROSITE" id="PS52004"/>
    </source>
</evidence>
<feature type="domain" description="Ketosynthase family 3 (KS3)" evidence="18">
    <location>
        <begin position="2"/>
        <end position="405"/>
    </location>
</feature>
<dbReference type="Pfam" id="PF02801">
    <property type="entry name" value="Ketoacyl-synt_C"/>
    <property type="match status" value="1"/>
</dbReference>
<comment type="caution">
    <text evidence="19">The sequence shown here is derived from an EMBL/GenBank/DDBJ whole genome shotgun (WGS) entry which is preliminary data.</text>
</comment>
<dbReference type="PROSITE" id="PS52004">
    <property type="entry name" value="KS3_2"/>
    <property type="match status" value="1"/>
</dbReference>
<evidence type="ECO:0000256" key="9">
    <source>
        <dbReference type="ARBA" id="ARBA00023098"/>
    </source>
</evidence>
<evidence type="ECO:0000256" key="8">
    <source>
        <dbReference type="ARBA" id="ARBA00022832"/>
    </source>
</evidence>
<dbReference type="InterPro" id="IPR018201">
    <property type="entry name" value="Ketoacyl_synth_AS"/>
</dbReference>
<evidence type="ECO:0000256" key="13">
    <source>
        <dbReference type="ARBA" id="ARBA00041620"/>
    </source>
</evidence>
<keyword evidence="10" id="KW-0275">Fatty acid biosynthesis</keyword>
<keyword evidence="6" id="KW-0444">Lipid biosynthesis</keyword>
<dbReference type="InterPro" id="IPR020841">
    <property type="entry name" value="PKS_Beta-ketoAc_synthase_dom"/>
</dbReference>
<evidence type="ECO:0000313" key="19">
    <source>
        <dbReference type="EMBL" id="KQM08480.1"/>
    </source>
</evidence>
<sequence length="408" mass="43124">MKHRVVITGIGIHSCIGESVEEVATSLYQGRSGIGIDPVRKEAGYMSGLTGIVSTPDLKGRLGRRERITLGQPGIFAYLATEQALAQAGITPDYLAAHEVGILFGNDSCAEAVVRSADVIREKRNTQMAGTGAVFQSLDSTVTMNLSVLYNLRGINMTIAAACASGSHPIGLAWLLIGQGLQECIICGGAQEVNPLAVASFDGLGAFSKREDAPTEASRPFDADRDGLVPSGGGATLIVESLESAKRRGAKVIAEVLGYGFSSNGDHLSVPNAIGPAVSLRRCLDSAGLRVEDVDYINAHATSTPVGDAVEAKAIKDVLGGHRAVVTSTKAFTGHEMWMSGASEAIYSLIMMERDFIAANLNLHRLDPAAEGLCIPPERIDRHFDTFVSNSFGFGGTNSTLAFRRFQE</sequence>
<dbReference type="Pfam" id="PF00109">
    <property type="entry name" value="ketoacyl-synt"/>
    <property type="match status" value="1"/>
</dbReference>
<gene>
    <name evidence="19" type="ORF">AL399_07140</name>
</gene>
<dbReference type="EC" id="2.3.1.41" evidence="4"/>
<evidence type="ECO:0000256" key="3">
    <source>
        <dbReference type="ARBA" id="ARBA00011738"/>
    </source>
</evidence>
<dbReference type="InterPro" id="IPR014031">
    <property type="entry name" value="Ketoacyl_synth_C"/>
</dbReference>
<dbReference type="Gene3D" id="3.40.47.10">
    <property type="match status" value="1"/>
</dbReference>
<dbReference type="InterPro" id="IPR014030">
    <property type="entry name" value="Ketoacyl_synth_N"/>
</dbReference>